<reference evidence="2" key="1">
    <citation type="submission" date="2019-03" db="EMBL/GenBank/DDBJ databases">
        <title>Afifella sp. nov., isolated from activated sludge.</title>
        <authorList>
            <person name="Li Q."/>
            <person name="Liu Y."/>
        </authorList>
    </citation>
    <scope>NUCLEOTIDE SEQUENCE</scope>
    <source>
        <strain evidence="2">L72</strain>
    </source>
</reference>
<dbReference type="Proteomes" id="UP000773614">
    <property type="component" value="Unassembled WGS sequence"/>
</dbReference>
<dbReference type="EMBL" id="SPKJ01000004">
    <property type="protein sequence ID" value="MYZ46582.1"/>
    <property type="molecule type" value="Genomic_DNA"/>
</dbReference>
<proteinExistence type="predicted"/>
<dbReference type="AlphaFoldDB" id="A0A964WS48"/>
<evidence type="ECO:0000313" key="2">
    <source>
        <dbReference type="EMBL" id="MYZ46582.1"/>
    </source>
</evidence>
<dbReference type="InterPro" id="IPR003673">
    <property type="entry name" value="CoA-Trfase_fam_III"/>
</dbReference>
<gene>
    <name evidence="2" type="ORF">E4O86_02455</name>
</gene>
<comment type="caution">
    <text evidence="2">The sequence shown here is derived from an EMBL/GenBank/DDBJ whole genome shotgun (WGS) entry which is preliminary data.</text>
</comment>
<keyword evidence="3" id="KW-1185">Reference proteome</keyword>
<dbReference type="Gene3D" id="3.40.50.10540">
    <property type="entry name" value="Crotonobetainyl-coa:carnitine coa-transferase, domain 1"/>
    <property type="match status" value="1"/>
</dbReference>
<dbReference type="RefSeq" id="WP_246206123.1">
    <property type="nucleotide sequence ID" value="NZ_SPKJ01000004.1"/>
</dbReference>
<dbReference type="Pfam" id="PF02515">
    <property type="entry name" value="CoA_transf_3"/>
    <property type="match status" value="1"/>
</dbReference>
<dbReference type="GO" id="GO:0008410">
    <property type="term" value="F:CoA-transferase activity"/>
    <property type="evidence" value="ECO:0007669"/>
    <property type="project" value="TreeGrafter"/>
</dbReference>
<dbReference type="SUPFAM" id="SSF89796">
    <property type="entry name" value="CoA-transferase family III (CaiB/BaiF)"/>
    <property type="match status" value="1"/>
</dbReference>
<keyword evidence="1 2" id="KW-0808">Transferase</keyword>
<organism evidence="2 3">
    <name type="scientific">Propylenella binzhouense</name>
    <dbReference type="NCBI Taxonomy" id="2555902"/>
    <lineage>
        <taxon>Bacteria</taxon>
        <taxon>Pseudomonadati</taxon>
        <taxon>Pseudomonadota</taxon>
        <taxon>Alphaproteobacteria</taxon>
        <taxon>Hyphomicrobiales</taxon>
        <taxon>Propylenellaceae</taxon>
        <taxon>Propylenella</taxon>
    </lineage>
</organism>
<dbReference type="PANTHER" id="PTHR48207">
    <property type="entry name" value="SUCCINATE--HYDROXYMETHYLGLUTARATE COA-TRANSFERASE"/>
    <property type="match status" value="1"/>
</dbReference>
<sequence length="408" mass="44401">MTSCEGSSPAALAGVRVIELGTFISAPFAAALLADFGADVIKIELPGQGDPMRTLGAYPPGGESGYWWSSIGRNKRSVALDIRHPEGRDILARLLATTDVLIENFRPGTLDRWGITAEWMRAQRPELVVVRISGYGQDGPWRDVPGFDRNAQAFCGLVYVTGEPDGPPQQAGLPVCDFTAGLWAAFGAVTAMLGRLRRGEREGDDVDLALYETMLPFLKEMPQTFRHEGIVTERSGNTPGYVAPGGAYLTGDGEWIFVSGTGDRVFGRLMTVIGRPDLIEDPRFKRNTDRVANRPALDAEINAWLRRHTTAAALDALSAADVPAVKIQSIGDLMTHPQVVARGNFVDVPDHDRGHVCLAAPVPRLRRMPAAIRWPGQHLGEASDEVLARELNLPQDELDALRERNIIG</sequence>
<dbReference type="PANTHER" id="PTHR48207:SF3">
    <property type="entry name" value="SUCCINATE--HYDROXYMETHYLGLUTARATE COA-TRANSFERASE"/>
    <property type="match status" value="1"/>
</dbReference>
<protein>
    <submittedName>
        <fullName evidence="2">CoA transferase</fullName>
    </submittedName>
</protein>
<accession>A0A964WS48</accession>
<evidence type="ECO:0000313" key="3">
    <source>
        <dbReference type="Proteomes" id="UP000773614"/>
    </source>
</evidence>
<dbReference type="InterPro" id="IPR050483">
    <property type="entry name" value="CoA-transferase_III_domain"/>
</dbReference>
<name>A0A964WS48_9HYPH</name>
<dbReference type="InterPro" id="IPR023606">
    <property type="entry name" value="CoA-Trfase_III_dom_1_sf"/>
</dbReference>
<dbReference type="Gene3D" id="3.30.1540.10">
    <property type="entry name" value="formyl-coa transferase, domain 3"/>
    <property type="match status" value="1"/>
</dbReference>
<dbReference type="InterPro" id="IPR044855">
    <property type="entry name" value="CoA-Trfase_III_dom3_sf"/>
</dbReference>
<evidence type="ECO:0000256" key="1">
    <source>
        <dbReference type="ARBA" id="ARBA00022679"/>
    </source>
</evidence>